<dbReference type="PANTHER" id="PTHR23501">
    <property type="entry name" value="MAJOR FACILITATOR SUPERFAMILY"/>
    <property type="match status" value="1"/>
</dbReference>
<dbReference type="RefSeq" id="WP_321565339.1">
    <property type="nucleotide sequence ID" value="NZ_CP139558.1"/>
</dbReference>
<keyword evidence="3 5" id="KW-1133">Transmembrane helix</keyword>
<evidence type="ECO:0000256" key="2">
    <source>
        <dbReference type="ARBA" id="ARBA00022692"/>
    </source>
</evidence>
<dbReference type="EMBL" id="CP139558">
    <property type="protein sequence ID" value="WPU96238.1"/>
    <property type="molecule type" value="Genomic_DNA"/>
</dbReference>
<feature type="transmembrane region" description="Helical" evidence="5">
    <location>
        <begin position="348"/>
        <end position="369"/>
    </location>
</feature>
<evidence type="ECO:0000256" key="5">
    <source>
        <dbReference type="SAM" id="Phobius"/>
    </source>
</evidence>
<evidence type="ECO:0000313" key="7">
    <source>
        <dbReference type="Proteomes" id="UP001324380"/>
    </source>
</evidence>
<evidence type="ECO:0000313" key="6">
    <source>
        <dbReference type="EMBL" id="WPU96238.1"/>
    </source>
</evidence>
<feature type="transmembrane region" description="Helical" evidence="5">
    <location>
        <begin position="91"/>
        <end position="110"/>
    </location>
</feature>
<feature type="transmembrane region" description="Helical" evidence="5">
    <location>
        <begin position="116"/>
        <end position="137"/>
    </location>
</feature>
<evidence type="ECO:0000256" key="3">
    <source>
        <dbReference type="ARBA" id="ARBA00022989"/>
    </source>
</evidence>
<sequence length="537" mass="61663">MYPKISAAMDRGIPIFKRWVPGWAVKIILFSLILPTLVLFFLPFANINAAAGYYGGEPADIQFSVALFYAGYIAFYSLERRFFYFLAAKEYFILFTMLALITTLVCYLTNDLYLWFPIRFFQGMLFSSTVNLSLSLMFTRLHSERAREISFSVFFGMLICILPFTNLVTADLIDSYNFNLVYKGALFSYLPCLCLIMLCMNNVRLNVRLHLYKLDWQSFVFWSIVLTLLGYITIYGQEYYWIGDPRIYYSAVAIIVSTLIYIVRQKGLKHPYLHLKIFRFRNFKFAAFLIFVLYICRFAANVTNSFFAGVLKLDPIHISYINSFNLAGLVAGVIISCAMILQKKNIRFIWFPGFMLLLIFHAIMFFLFATEADENNFYAPLFMQGLGVGMIMVPTIVYAISAVPVAIGPSATSICSTMGYVGFCINAAILNFCELYEKGRHYNAFQDHLTRVDQFARQTLLVRSNHLLSKGLSLKQAAKGANKQLVNTVNQQIQIRFAMDYYELMSIMLVITLLLIALFPYLNRTAVYLRSRRLAPA</sequence>
<keyword evidence="2 5" id="KW-0812">Transmembrane</keyword>
<keyword evidence="7" id="KW-1185">Reference proteome</keyword>
<name>A0ABZ0TT04_9SPHI</name>
<organism evidence="6 7">
    <name type="scientific">Mucilaginibacter sabulilitoris</name>
    <dbReference type="NCBI Taxonomy" id="1173583"/>
    <lineage>
        <taxon>Bacteria</taxon>
        <taxon>Pseudomonadati</taxon>
        <taxon>Bacteroidota</taxon>
        <taxon>Sphingobacteriia</taxon>
        <taxon>Sphingobacteriales</taxon>
        <taxon>Sphingobacteriaceae</taxon>
        <taxon>Mucilaginibacter</taxon>
    </lineage>
</organism>
<dbReference type="Proteomes" id="UP001324380">
    <property type="component" value="Chromosome"/>
</dbReference>
<dbReference type="Gene3D" id="1.20.1250.20">
    <property type="entry name" value="MFS general substrate transporter like domains"/>
    <property type="match status" value="1"/>
</dbReference>
<dbReference type="InterPro" id="IPR036259">
    <property type="entry name" value="MFS_trans_sf"/>
</dbReference>
<gene>
    <name evidence="6" type="ORF">SNE25_11985</name>
</gene>
<feature type="transmembrane region" description="Helical" evidence="5">
    <location>
        <begin position="381"/>
        <end position="400"/>
    </location>
</feature>
<feature type="transmembrane region" description="Helical" evidence="5">
    <location>
        <begin position="180"/>
        <end position="198"/>
    </location>
</feature>
<feature type="transmembrane region" description="Helical" evidence="5">
    <location>
        <begin position="149"/>
        <end position="168"/>
    </location>
</feature>
<feature type="transmembrane region" description="Helical" evidence="5">
    <location>
        <begin position="20"/>
        <end position="41"/>
    </location>
</feature>
<feature type="transmembrane region" description="Helical" evidence="5">
    <location>
        <begin position="320"/>
        <end position="341"/>
    </location>
</feature>
<feature type="transmembrane region" description="Helical" evidence="5">
    <location>
        <begin position="61"/>
        <end position="79"/>
    </location>
</feature>
<reference evidence="6 7" key="1">
    <citation type="submission" date="2023-11" db="EMBL/GenBank/DDBJ databases">
        <title>Analysis of the Genomes of Mucilaginibacter gossypii cycad 4 and M. sabulilitoris SNA2: microbes with the potential for plant growth promotion.</title>
        <authorList>
            <person name="Hirsch A.M."/>
            <person name="Humm E."/>
            <person name="Rubbi M."/>
            <person name="Del Vecchio G."/>
            <person name="Ha S.M."/>
            <person name="Pellegrini M."/>
            <person name="Gunsalus R.P."/>
        </authorList>
    </citation>
    <scope>NUCLEOTIDE SEQUENCE [LARGE SCALE GENOMIC DNA]</scope>
    <source>
        <strain evidence="6 7">SNA2</strain>
    </source>
</reference>
<keyword evidence="4 5" id="KW-0472">Membrane</keyword>
<dbReference type="SUPFAM" id="SSF103473">
    <property type="entry name" value="MFS general substrate transporter"/>
    <property type="match status" value="1"/>
</dbReference>
<feature type="transmembrane region" description="Helical" evidence="5">
    <location>
        <begin position="219"/>
        <end position="235"/>
    </location>
</feature>
<protein>
    <submittedName>
        <fullName evidence="6">Transporter</fullName>
    </submittedName>
</protein>
<feature type="transmembrane region" description="Helical" evidence="5">
    <location>
        <begin position="247"/>
        <end position="263"/>
    </location>
</feature>
<feature type="transmembrane region" description="Helical" evidence="5">
    <location>
        <begin position="283"/>
        <end position="300"/>
    </location>
</feature>
<proteinExistence type="predicted"/>
<evidence type="ECO:0000256" key="1">
    <source>
        <dbReference type="ARBA" id="ARBA00004141"/>
    </source>
</evidence>
<feature type="transmembrane region" description="Helical" evidence="5">
    <location>
        <begin position="501"/>
        <end position="522"/>
    </location>
</feature>
<evidence type="ECO:0000256" key="4">
    <source>
        <dbReference type="ARBA" id="ARBA00023136"/>
    </source>
</evidence>
<accession>A0ABZ0TT04</accession>
<comment type="subcellular location">
    <subcellularLocation>
        <location evidence="1">Membrane</location>
        <topology evidence="1">Multi-pass membrane protein</topology>
    </subcellularLocation>
</comment>